<evidence type="ECO:0000256" key="3">
    <source>
        <dbReference type="ARBA" id="ARBA00004630"/>
    </source>
</evidence>
<dbReference type="PROSITE" id="PS51837">
    <property type="entry name" value="LITAF"/>
    <property type="match status" value="1"/>
</dbReference>
<dbReference type="GO" id="GO:0005765">
    <property type="term" value="C:lysosomal membrane"/>
    <property type="evidence" value="ECO:0007669"/>
    <property type="project" value="UniProtKB-SubCell"/>
</dbReference>
<accession>A0A7E4W3M9</accession>
<dbReference type="PANTHER" id="PTHR23292:SF6">
    <property type="entry name" value="FI16602P1-RELATED"/>
    <property type="match status" value="1"/>
</dbReference>
<dbReference type="Proteomes" id="UP000492821">
    <property type="component" value="Unassembled WGS sequence"/>
</dbReference>
<evidence type="ECO:0000256" key="9">
    <source>
        <dbReference type="SAM" id="Phobius"/>
    </source>
</evidence>
<evidence type="ECO:0000256" key="5">
    <source>
        <dbReference type="ARBA" id="ARBA00022723"/>
    </source>
</evidence>
<dbReference type="WBParaSite" id="Pan_g6447.t1">
    <property type="protein sequence ID" value="Pan_g6447.t1"/>
    <property type="gene ID" value="Pan_g6447"/>
</dbReference>
<dbReference type="AlphaFoldDB" id="A0A7E4W3M9"/>
<evidence type="ECO:0000256" key="6">
    <source>
        <dbReference type="ARBA" id="ARBA00022833"/>
    </source>
</evidence>
<keyword evidence="6" id="KW-0862">Zinc</keyword>
<feature type="domain" description="LITAF" evidence="10">
    <location>
        <begin position="48"/>
        <end position="130"/>
    </location>
</feature>
<evidence type="ECO:0000313" key="11">
    <source>
        <dbReference type="Proteomes" id="UP000492821"/>
    </source>
</evidence>
<evidence type="ECO:0000259" key="10">
    <source>
        <dbReference type="PROSITE" id="PS51837"/>
    </source>
</evidence>
<dbReference type="SMART" id="SM00714">
    <property type="entry name" value="LITAF"/>
    <property type="match status" value="1"/>
</dbReference>
<evidence type="ECO:0000313" key="12">
    <source>
        <dbReference type="WBParaSite" id="Pan_g6447.t1"/>
    </source>
</evidence>
<evidence type="ECO:0000256" key="1">
    <source>
        <dbReference type="ARBA" id="ARBA00004414"/>
    </source>
</evidence>
<dbReference type="Pfam" id="PF10601">
    <property type="entry name" value="zf-LITAF-like"/>
    <property type="match status" value="1"/>
</dbReference>
<dbReference type="InterPro" id="IPR006629">
    <property type="entry name" value="LITAF"/>
</dbReference>
<sequence>MTAPSPPPEYDDLKRHDMPIPNAVYHPPPQQQQQMPQPQQPTAPPQNVQVAAVFQVLPHVGRDSTTIVCPMCKATVSTQVRYTNGTFTYVMSFLCGLFFLCCCIPLCFNGFKDAHHYCPKCNAFIGKDKRM</sequence>
<evidence type="ECO:0000256" key="8">
    <source>
        <dbReference type="SAM" id="MobiDB-lite"/>
    </source>
</evidence>
<evidence type="ECO:0000256" key="2">
    <source>
        <dbReference type="ARBA" id="ARBA00004481"/>
    </source>
</evidence>
<comment type="subcellular location">
    <subcellularLocation>
        <location evidence="2">Endosome membrane</location>
        <topology evidence="2">Peripheral membrane protein</topology>
    </subcellularLocation>
    <subcellularLocation>
        <location evidence="1">Late endosome membrane</location>
    </subcellularLocation>
    <subcellularLocation>
        <location evidence="3">Lysosome membrane</location>
        <topology evidence="3">Peripheral membrane protein</topology>
        <orientation evidence="3">Cytoplasmic side</orientation>
    </subcellularLocation>
</comment>
<feature type="transmembrane region" description="Helical" evidence="9">
    <location>
        <begin position="87"/>
        <end position="108"/>
    </location>
</feature>
<keyword evidence="11" id="KW-1185">Reference proteome</keyword>
<reference evidence="11" key="1">
    <citation type="journal article" date="2013" name="Genetics">
        <title>The draft genome and transcriptome of Panagrellus redivivus are shaped by the harsh demands of a free-living lifestyle.</title>
        <authorList>
            <person name="Srinivasan J."/>
            <person name="Dillman A.R."/>
            <person name="Macchietto M.G."/>
            <person name="Heikkinen L."/>
            <person name="Lakso M."/>
            <person name="Fracchia K.M."/>
            <person name="Antoshechkin I."/>
            <person name="Mortazavi A."/>
            <person name="Wong G."/>
            <person name="Sternberg P.W."/>
        </authorList>
    </citation>
    <scope>NUCLEOTIDE SEQUENCE [LARGE SCALE GENOMIC DNA]</scope>
    <source>
        <strain evidence="11">MT8872</strain>
    </source>
</reference>
<proteinExistence type="inferred from homology"/>
<keyword evidence="7 9" id="KW-0472">Membrane</keyword>
<evidence type="ECO:0000256" key="7">
    <source>
        <dbReference type="ARBA" id="ARBA00023136"/>
    </source>
</evidence>
<keyword evidence="9" id="KW-1133">Transmembrane helix</keyword>
<organism evidence="11 12">
    <name type="scientific">Panagrellus redivivus</name>
    <name type="common">Microworm</name>
    <dbReference type="NCBI Taxonomy" id="6233"/>
    <lineage>
        <taxon>Eukaryota</taxon>
        <taxon>Metazoa</taxon>
        <taxon>Ecdysozoa</taxon>
        <taxon>Nematoda</taxon>
        <taxon>Chromadorea</taxon>
        <taxon>Rhabditida</taxon>
        <taxon>Tylenchina</taxon>
        <taxon>Panagrolaimomorpha</taxon>
        <taxon>Panagrolaimoidea</taxon>
        <taxon>Panagrolaimidae</taxon>
        <taxon>Panagrellus</taxon>
    </lineage>
</organism>
<dbReference type="GO" id="GO:0008270">
    <property type="term" value="F:zinc ion binding"/>
    <property type="evidence" value="ECO:0007669"/>
    <property type="project" value="TreeGrafter"/>
</dbReference>
<comment type="similarity">
    <text evidence="4">Belongs to the CDIP1/LITAF family.</text>
</comment>
<feature type="region of interest" description="Disordered" evidence="8">
    <location>
        <begin position="1"/>
        <end position="46"/>
    </location>
</feature>
<reference evidence="12" key="2">
    <citation type="submission" date="2020-10" db="UniProtKB">
        <authorList>
            <consortium name="WormBaseParasite"/>
        </authorList>
    </citation>
    <scope>IDENTIFICATION</scope>
</reference>
<dbReference type="InterPro" id="IPR037519">
    <property type="entry name" value="LITAF_fam"/>
</dbReference>
<keyword evidence="9" id="KW-0812">Transmembrane</keyword>
<keyword evidence="5" id="KW-0479">Metal-binding</keyword>
<protein>
    <submittedName>
        <fullName evidence="12">LITAF domain-containing protein</fullName>
    </submittedName>
</protein>
<dbReference type="PANTHER" id="PTHR23292">
    <property type="entry name" value="LIPOPOLYSACCHARIDE-INDUCED TUMOR NECROSIS FACTOR-ALPHA FACTOR"/>
    <property type="match status" value="1"/>
</dbReference>
<dbReference type="GO" id="GO:0031902">
    <property type="term" value="C:late endosome membrane"/>
    <property type="evidence" value="ECO:0007669"/>
    <property type="project" value="UniProtKB-SubCell"/>
</dbReference>
<name>A0A7E4W3M9_PANRE</name>
<evidence type="ECO:0000256" key="4">
    <source>
        <dbReference type="ARBA" id="ARBA00005975"/>
    </source>
</evidence>